<evidence type="ECO:0000313" key="1">
    <source>
        <dbReference type="EMBL" id="KAJ4447898.1"/>
    </source>
</evidence>
<organism evidence="1 2">
    <name type="scientific">Periplaneta americana</name>
    <name type="common">American cockroach</name>
    <name type="synonym">Blatta americana</name>
    <dbReference type="NCBI Taxonomy" id="6978"/>
    <lineage>
        <taxon>Eukaryota</taxon>
        <taxon>Metazoa</taxon>
        <taxon>Ecdysozoa</taxon>
        <taxon>Arthropoda</taxon>
        <taxon>Hexapoda</taxon>
        <taxon>Insecta</taxon>
        <taxon>Pterygota</taxon>
        <taxon>Neoptera</taxon>
        <taxon>Polyneoptera</taxon>
        <taxon>Dictyoptera</taxon>
        <taxon>Blattodea</taxon>
        <taxon>Blattoidea</taxon>
        <taxon>Blattidae</taxon>
        <taxon>Blattinae</taxon>
        <taxon>Periplaneta</taxon>
    </lineage>
</organism>
<proteinExistence type="predicted"/>
<accession>A0ABQ8TML6</accession>
<reference evidence="1 2" key="1">
    <citation type="journal article" date="2022" name="Allergy">
        <title>Genome assembly and annotation of Periplaneta americana reveal a comprehensive cockroach allergen profile.</title>
        <authorList>
            <person name="Wang L."/>
            <person name="Xiong Q."/>
            <person name="Saelim N."/>
            <person name="Wang L."/>
            <person name="Nong W."/>
            <person name="Wan A.T."/>
            <person name="Shi M."/>
            <person name="Liu X."/>
            <person name="Cao Q."/>
            <person name="Hui J.H.L."/>
            <person name="Sookrung N."/>
            <person name="Leung T.F."/>
            <person name="Tungtrongchitr A."/>
            <person name="Tsui S.K.W."/>
        </authorList>
    </citation>
    <scope>NUCLEOTIDE SEQUENCE [LARGE SCALE GENOMIC DNA]</scope>
    <source>
        <strain evidence="1">PWHHKU_190912</strain>
    </source>
</reference>
<dbReference type="Proteomes" id="UP001148838">
    <property type="component" value="Unassembled WGS sequence"/>
</dbReference>
<name>A0ABQ8TML6_PERAM</name>
<protein>
    <submittedName>
        <fullName evidence="1">Uncharacterized protein</fullName>
    </submittedName>
</protein>
<keyword evidence="2" id="KW-1185">Reference proteome</keyword>
<dbReference type="EMBL" id="JAJSOF020000005">
    <property type="protein sequence ID" value="KAJ4447898.1"/>
    <property type="molecule type" value="Genomic_DNA"/>
</dbReference>
<evidence type="ECO:0000313" key="2">
    <source>
        <dbReference type="Proteomes" id="UP001148838"/>
    </source>
</evidence>
<dbReference type="PANTHER" id="PTHR11008:SF31">
    <property type="entry name" value="PROTEIN TAKEOUT-LIKE PROTEIN"/>
    <property type="match status" value="1"/>
</dbReference>
<dbReference type="InterPro" id="IPR010562">
    <property type="entry name" value="Haemolymph_juvenile_hormone-bd"/>
</dbReference>
<comment type="caution">
    <text evidence="1">The sequence shown here is derived from an EMBL/GenBank/DDBJ whole genome shotgun (WGS) entry which is preliminary data.</text>
</comment>
<dbReference type="PANTHER" id="PTHR11008">
    <property type="entry name" value="PROTEIN TAKEOUT-LIKE PROTEIN"/>
    <property type="match status" value="1"/>
</dbReference>
<sequence>MEEYTRAEYADLISNTDEPMGIVDKLTDCIGASTYVGDIRPISSFHDCSKGLTEDFGHQLLLDGPMAVLCEDGNEPPGFLKALRIPELGITEVEPILIDEISIALGTGPDGYRATFTDIEAYGVSNMTVVGVRSDLDTLQFQLSFYIPKIMVRARYKSSGVLIMIKPTYKAGKTGRIQ</sequence>
<dbReference type="Pfam" id="PF06585">
    <property type="entry name" value="JHBP"/>
    <property type="match status" value="1"/>
</dbReference>
<dbReference type="Gene3D" id="3.15.10.30">
    <property type="entry name" value="Haemolymph juvenile hormone binding protein"/>
    <property type="match status" value="1"/>
</dbReference>
<gene>
    <name evidence="1" type="ORF">ANN_09907</name>
</gene>
<dbReference type="InterPro" id="IPR038606">
    <property type="entry name" value="To_sf"/>
</dbReference>